<evidence type="ECO:0000313" key="7">
    <source>
        <dbReference type="EMBL" id="BCO07972.1"/>
    </source>
</evidence>
<feature type="domain" description="YknX-like C-terminal permuted SH3-like" evidence="6">
    <location>
        <begin position="278"/>
        <end position="340"/>
    </location>
</feature>
<dbReference type="Pfam" id="PF25954">
    <property type="entry name" value="Beta-barrel_RND_2"/>
    <property type="match status" value="1"/>
</dbReference>
<dbReference type="Proteomes" id="UP001063350">
    <property type="component" value="Chromosome"/>
</dbReference>
<evidence type="ECO:0000256" key="1">
    <source>
        <dbReference type="ARBA" id="ARBA00009477"/>
    </source>
</evidence>
<evidence type="ECO:0000256" key="3">
    <source>
        <dbReference type="SAM" id="SignalP"/>
    </source>
</evidence>
<dbReference type="InterPro" id="IPR058625">
    <property type="entry name" value="MdtA-like_BSH"/>
</dbReference>
<evidence type="ECO:0000259" key="4">
    <source>
        <dbReference type="Pfam" id="PF25917"/>
    </source>
</evidence>
<dbReference type="Gene3D" id="2.40.50.100">
    <property type="match status" value="1"/>
</dbReference>
<dbReference type="GO" id="GO:0015562">
    <property type="term" value="F:efflux transmembrane transporter activity"/>
    <property type="evidence" value="ECO:0007669"/>
    <property type="project" value="TreeGrafter"/>
</dbReference>
<sequence length="345" mass="37102">MKPSLFVKTLGISCLLILTVSTSAWTVEEKKQTAPPPPVEVTASEVEVTKLVDQTEVVGTVEAVQQARIAAKVSGTISEMPIVLGSRVKKGDLLVKIAAEEISARVLQAQAQLEQARRNLEREKKLLAKNASTRETVKSMQDIYAVARAAYREARSMLRYTTITAPFTGVVTRKIASVGDLATPGTPLLQLENSDRLQVVAAIPEALVLAIKLGDTLPISIPAPKLELTGTVAEIAPAADKVTRTSPVKFDIPTAPGLRTGQFARVRLPAGATRTMFVPVSAVVPFGQMDKVFVVENNIARLRLVRTGMQKGNQLEILAGLEPGDLVVTDNNRHLVDGAPLILRK</sequence>
<dbReference type="Gene3D" id="1.10.287.470">
    <property type="entry name" value="Helix hairpin bin"/>
    <property type="match status" value="1"/>
</dbReference>
<keyword evidence="2" id="KW-0175">Coiled coil</keyword>
<feature type="domain" description="Multidrug resistance protein MdtA-like barrel-sandwich hybrid" evidence="4">
    <location>
        <begin position="66"/>
        <end position="187"/>
    </location>
</feature>
<comment type="similarity">
    <text evidence="1">Belongs to the membrane fusion protein (MFP) (TC 8.A.1) family.</text>
</comment>
<dbReference type="PANTHER" id="PTHR30469:SF38">
    <property type="entry name" value="HLYD FAMILY SECRETION PROTEIN"/>
    <property type="match status" value="1"/>
</dbReference>
<evidence type="ECO:0000259" key="6">
    <source>
        <dbReference type="Pfam" id="PF25989"/>
    </source>
</evidence>
<dbReference type="InterPro" id="IPR058792">
    <property type="entry name" value="Beta-barrel_RND_2"/>
</dbReference>
<dbReference type="AlphaFoldDB" id="A0A915U4M9"/>
<dbReference type="PANTHER" id="PTHR30469">
    <property type="entry name" value="MULTIDRUG RESISTANCE PROTEIN MDTA"/>
    <property type="match status" value="1"/>
</dbReference>
<keyword evidence="3" id="KW-0732">Signal</keyword>
<dbReference type="RefSeq" id="WP_267927907.1">
    <property type="nucleotide sequence ID" value="NZ_AP024233.1"/>
</dbReference>
<feature type="signal peptide" evidence="3">
    <location>
        <begin position="1"/>
        <end position="26"/>
    </location>
</feature>
<dbReference type="SUPFAM" id="SSF111369">
    <property type="entry name" value="HlyD-like secretion proteins"/>
    <property type="match status" value="1"/>
</dbReference>
<protein>
    <submittedName>
        <fullName evidence="7">RND transporter</fullName>
    </submittedName>
</protein>
<dbReference type="Pfam" id="PF25917">
    <property type="entry name" value="BSH_RND"/>
    <property type="match status" value="1"/>
</dbReference>
<dbReference type="Pfam" id="PF25989">
    <property type="entry name" value="YknX_C"/>
    <property type="match status" value="1"/>
</dbReference>
<evidence type="ECO:0000256" key="2">
    <source>
        <dbReference type="SAM" id="Coils"/>
    </source>
</evidence>
<feature type="coiled-coil region" evidence="2">
    <location>
        <begin position="99"/>
        <end position="133"/>
    </location>
</feature>
<keyword evidence="8" id="KW-1185">Reference proteome</keyword>
<dbReference type="KEGG" id="ddu:GF1_03480"/>
<dbReference type="Gene3D" id="2.40.420.20">
    <property type="match status" value="1"/>
</dbReference>
<gene>
    <name evidence="7" type="ORF">GF1_03480</name>
</gene>
<feature type="domain" description="CusB-like beta-barrel" evidence="5">
    <location>
        <begin position="199"/>
        <end position="269"/>
    </location>
</feature>
<name>A0A915U4M9_9BACT</name>
<organism evidence="7 8">
    <name type="scientific">Desulfolithobacter dissulfuricans</name>
    <dbReference type="NCBI Taxonomy" id="2795293"/>
    <lineage>
        <taxon>Bacteria</taxon>
        <taxon>Pseudomonadati</taxon>
        <taxon>Thermodesulfobacteriota</taxon>
        <taxon>Desulfobulbia</taxon>
        <taxon>Desulfobulbales</taxon>
        <taxon>Desulfobulbaceae</taxon>
        <taxon>Desulfolithobacter</taxon>
    </lineage>
</organism>
<dbReference type="GO" id="GO:1990281">
    <property type="term" value="C:efflux pump complex"/>
    <property type="evidence" value="ECO:0007669"/>
    <property type="project" value="TreeGrafter"/>
</dbReference>
<dbReference type="Gene3D" id="2.40.30.170">
    <property type="match status" value="1"/>
</dbReference>
<dbReference type="NCBIfam" id="TIGR01730">
    <property type="entry name" value="RND_mfp"/>
    <property type="match status" value="1"/>
</dbReference>
<accession>A0A915U4M9</accession>
<proteinExistence type="inferred from homology"/>
<dbReference type="InterPro" id="IPR058637">
    <property type="entry name" value="YknX-like_C"/>
</dbReference>
<dbReference type="EMBL" id="AP024233">
    <property type="protein sequence ID" value="BCO07972.1"/>
    <property type="molecule type" value="Genomic_DNA"/>
</dbReference>
<reference evidence="7" key="1">
    <citation type="submission" date="2020-12" db="EMBL/GenBank/DDBJ databases">
        <title>Desulfobium dissulfuricans gen. nov., sp. nov., a novel mesophilic, sulfate-reducing bacterium isolated from a deep-sea hydrothermal vent.</title>
        <authorList>
            <person name="Hashimoto Y."/>
            <person name="Tame A."/>
            <person name="Sawayama S."/>
            <person name="Miyazaki J."/>
            <person name="Takai K."/>
            <person name="Nakagawa S."/>
        </authorList>
    </citation>
    <scope>NUCLEOTIDE SEQUENCE</scope>
    <source>
        <strain evidence="7">GF1</strain>
    </source>
</reference>
<evidence type="ECO:0000259" key="5">
    <source>
        <dbReference type="Pfam" id="PF25954"/>
    </source>
</evidence>
<feature type="chain" id="PRO_5038007975" evidence="3">
    <location>
        <begin position="27"/>
        <end position="345"/>
    </location>
</feature>
<dbReference type="InterPro" id="IPR006143">
    <property type="entry name" value="RND_pump_MFP"/>
</dbReference>
<evidence type="ECO:0000313" key="8">
    <source>
        <dbReference type="Proteomes" id="UP001063350"/>
    </source>
</evidence>